<sequence length="367" mass="41595">MVMRSVEELVRAEAAGQRLKYVYFWGHEPRRDGRIGGSCLSQWWPAEFTVDGLTFPTAEHFMMHRKALLFGDEETAARILRARHPNEAKTLGREVRGYDEEVWAANRFDIVVAGNLAKFGQHALPGRFLIGTGDRVLVEASPLDRIWGIGLTADDGRATSPTTWQGANLLGFALMAVREELVGTNLIGGWEKPRITIVEYDAAWPVRFREERSRIRKALGAKALRVDHVGSTAVPGLAAKAIVDIQVSVDDVEDDAGYLPQLEAAGYHLRVRQPDHRMVRTEQLDVHVHLCTAGGRWERDHLLFGDWLRATPADRHAYEKLKRELATREWFDMNQYAEAKGDLIDEILGRAREWADRTGWTVDRPRE</sequence>
<dbReference type="SUPFAM" id="SSF81301">
    <property type="entry name" value="Nucleotidyltransferase"/>
    <property type="match status" value="1"/>
</dbReference>
<name>A0A3E0H4V2_9PSEU</name>
<gene>
    <name evidence="4" type="ORF">BCF44_114301</name>
</gene>
<evidence type="ECO:0000313" key="5">
    <source>
        <dbReference type="Proteomes" id="UP000256269"/>
    </source>
</evidence>
<dbReference type="CDD" id="cd15457">
    <property type="entry name" value="NADAR"/>
    <property type="match status" value="1"/>
</dbReference>
<reference evidence="4 5" key="1">
    <citation type="submission" date="2018-08" db="EMBL/GenBank/DDBJ databases">
        <title>Genomic Encyclopedia of Archaeal and Bacterial Type Strains, Phase II (KMG-II): from individual species to whole genera.</title>
        <authorList>
            <person name="Goeker M."/>
        </authorList>
    </citation>
    <scope>NUCLEOTIDE SEQUENCE [LARGE SCALE GENOMIC DNA]</scope>
    <source>
        <strain evidence="4 5">DSM 45791</strain>
    </source>
</reference>
<organism evidence="4 5">
    <name type="scientific">Kutzneria buriramensis</name>
    <dbReference type="NCBI Taxonomy" id="1045776"/>
    <lineage>
        <taxon>Bacteria</taxon>
        <taxon>Bacillati</taxon>
        <taxon>Actinomycetota</taxon>
        <taxon>Actinomycetes</taxon>
        <taxon>Pseudonocardiales</taxon>
        <taxon>Pseudonocardiaceae</taxon>
        <taxon>Kutzneria</taxon>
    </lineage>
</organism>
<dbReference type="Gene3D" id="3.30.460.10">
    <property type="entry name" value="Beta Polymerase, domain 2"/>
    <property type="match status" value="1"/>
</dbReference>
<dbReference type="EMBL" id="QUNO01000014">
    <property type="protein sequence ID" value="REH38275.1"/>
    <property type="molecule type" value="Genomic_DNA"/>
</dbReference>
<evidence type="ECO:0000256" key="1">
    <source>
        <dbReference type="ARBA" id="ARBA00000022"/>
    </source>
</evidence>
<dbReference type="InterPro" id="IPR037238">
    <property type="entry name" value="YbiA-like_sf"/>
</dbReference>
<comment type="catalytic activity">
    <reaction evidence="2">
        <text>2,5-diamino-6-hydroxy-4-(5-phosphoribosylamino)-pyrimidine + H2O = 2,5,6-triamino-4-hydroxypyrimidine + D-ribose 5-phosphate</text>
        <dbReference type="Rhea" id="RHEA:23436"/>
        <dbReference type="ChEBI" id="CHEBI:15377"/>
        <dbReference type="ChEBI" id="CHEBI:58614"/>
        <dbReference type="ChEBI" id="CHEBI:78346"/>
        <dbReference type="ChEBI" id="CHEBI:137796"/>
    </reaction>
</comment>
<keyword evidence="5" id="KW-1185">Reference proteome</keyword>
<dbReference type="AlphaFoldDB" id="A0A3E0H4V2"/>
<evidence type="ECO:0000313" key="4">
    <source>
        <dbReference type="EMBL" id="REH38275.1"/>
    </source>
</evidence>
<dbReference type="NCBIfam" id="TIGR02464">
    <property type="entry name" value="ribofla_fusion"/>
    <property type="match status" value="1"/>
</dbReference>
<dbReference type="SUPFAM" id="SSF143990">
    <property type="entry name" value="YbiA-like"/>
    <property type="match status" value="1"/>
</dbReference>
<dbReference type="Pfam" id="PF08719">
    <property type="entry name" value="NADAR"/>
    <property type="match status" value="1"/>
</dbReference>
<proteinExistence type="predicted"/>
<dbReference type="InterPro" id="IPR012816">
    <property type="entry name" value="NADAR"/>
</dbReference>
<dbReference type="Proteomes" id="UP000256269">
    <property type="component" value="Unassembled WGS sequence"/>
</dbReference>
<accession>A0A3E0H4V2</accession>
<dbReference type="PANTHER" id="PTHR34822:SF1">
    <property type="entry name" value="GRPB FAMILY PROTEIN"/>
    <property type="match status" value="1"/>
</dbReference>
<feature type="domain" description="NADAR" evidence="3">
    <location>
        <begin position="23"/>
        <end position="181"/>
    </location>
</feature>
<protein>
    <submittedName>
        <fullName evidence="4">RibA/ribD-fused uncharacterized protein</fullName>
    </submittedName>
</protein>
<comment type="caution">
    <text evidence="4">The sequence shown here is derived from an EMBL/GenBank/DDBJ whole genome shotgun (WGS) entry which is preliminary data.</text>
</comment>
<dbReference type="Pfam" id="PF04229">
    <property type="entry name" value="GrpB"/>
    <property type="match status" value="1"/>
</dbReference>
<evidence type="ECO:0000259" key="3">
    <source>
        <dbReference type="Pfam" id="PF08719"/>
    </source>
</evidence>
<evidence type="ECO:0000256" key="2">
    <source>
        <dbReference type="ARBA" id="ARBA00000751"/>
    </source>
</evidence>
<dbReference type="InterPro" id="IPR043519">
    <property type="entry name" value="NT_sf"/>
</dbReference>
<dbReference type="InterPro" id="IPR007344">
    <property type="entry name" value="GrpB/CoaE"/>
</dbReference>
<dbReference type="PANTHER" id="PTHR34822">
    <property type="entry name" value="GRPB DOMAIN PROTEIN (AFU_ORTHOLOGUE AFUA_1G01530)"/>
    <property type="match status" value="1"/>
</dbReference>
<comment type="catalytic activity">
    <reaction evidence="1">
        <text>5-amino-6-(5-phospho-D-ribosylamino)uracil + H2O = 5,6-diaminouracil + D-ribose 5-phosphate</text>
        <dbReference type="Rhea" id="RHEA:55020"/>
        <dbReference type="ChEBI" id="CHEBI:15377"/>
        <dbReference type="ChEBI" id="CHEBI:46252"/>
        <dbReference type="ChEBI" id="CHEBI:58453"/>
        <dbReference type="ChEBI" id="CHEBI:78346"/>
    </reaction>
</comment>
<dbReference type="Gene3D" id="1.10.357.40">
    <property type="entry name" value="YbiA-like"/>
    <property type="match status" value="1"/>
</dbReference>